<keyword evidence="5" id="KW-0283">Flagellar rotation</keyword>
<gene>
    <name evidence="7" type="ORF">CE91St55_37110</name>
</gene>
<evidence type="ECO:0000313" key="8">
    <source>
        <dbReference type="Proteomes" id="UP001055091"/>
    </source>
</evidence>
<evidence type="ECO:0000256" key="5">
    <source>
        <dbReference type="ARBA" id="ARBA00022779"/>
    </source>
</evidence>
<dbReference type="InterPro" id="IPR001543">
    <property type="entry name" value="FliN-like_C"/>
</dbReference>
<dbReference type="RefSeq" id="WP_118041757.1">
    <property type="nucleotide sequence ID" value="NZ_BQNJ01000001.1"/>
</dbReference>
<organism evidence="7 8">
    <name type="scientific">Hungatella hathewayi</name>
    <dbReference type="NCBI Taxonomy" id="154046"/>
    <lineage>
        <taxon>Bacteria</taxon>
        <taxon>Bacillati</taxon>
        <taxon>Bacillota</taxon>
        <taxon>Clostridia</taxon>
        <taxon>Lachnospirales</taxon>
        <taxon>Lachnospiraceae</taxon>
        <taxon>Hungatella</taxon>
    </lineage>
</organism>
<keyword evidence="4" id="KW-0145">Chemotaxis</keyword>
<dbReference type="GO" id="GO:0009425">
    <property type="term" value="C:bacterial-type flagellum basal body"/>
    <property type="evidence" value="ECO:0007669"/>
    <property type="project" value="InterPro"/>
</dbReference>
<dbReference type="PANTHER" id="PTHR43484:SF1">
    <property type="entry name" value="FLAGELLAR MOTOR SWITCH PROTEIN FLIN"/>
    <property type="match status" value="1"/>
</dbReference>
<dbReference type="InterPro" id="IPR051469">
    <property type="entry name" value="FliN/MopA/SpaO"/>
</dbReference>
<dbReference type="InterPro" id="IPR028976">
    <property type="entry name" value="CheC-like_sf"/>
</dbReference>
<evidence type="ECO:0000256" key="4">
    <source>
        <dbReference type="ARBA" id="ARBA00022500"/>
    </source>
</evidence>
<protein>
    <submittedName>
        <fullName evidence="7">Uncharacterized protein</fullName>
    </submittedName>
</protein>
<dbReference type="Gene3D" id="3.40.1550.10">
    <property type="entry name" value="CheC-like"/>
    <property type="match status" value="1"/>
</dbReference>
<comment type="caution">
    <text evidence="7">The sequence shown here is derived from an EMBL/GenBank/DDBJ whole genome shotgun (WGS) entry which is preliminary data.</text>
</comment>
<reference evidence="7" key="1">
    <citation type="submission" date="2022-01" db="EMBL/GenBank/DDBJ databases">
        <title>Novel bile acid biosynthetic pathways are enriched in the microbiome of centenarians.</title>
        <authorList>
            <person name="Sato Y."/>
            <person name="Atarashi K."/>
            <person name="Plichta R.D."/>
            <person name="Arai Y."/>
            <person name="Sasajima S."/>
            <person name="Kearney M.S."/>
            <person name="Suda W."/>
            <person name="Takeshita K."/>
            <person name="Sasaki T."/>
            <person name="Okamoto S."/>
            <person name="Skelly N.A."/>
            <person name="Okamura Y."/>
            <person name="Vlamakis H."/>
            <person name="Li Y."/>
            <person name="Tanoue T."/>
            <person name="Takei H."/>
            <person name="Nittono H."/>
            <person name="Narushima S."/>
            <person name="Irie J."/>
            <person name="Itoh H."/>
            <person name="Moriya K."/>
            <person name="Sugiura Y."/>
            <person name="Suematsu M."/>
            <person name="Moritoki N."/>
            <person name="Shibata S."/>
            <person name="Littman R.D."/>
            <person name="Fischbach A.M."/>
            <person name="Uwamino Y."/>
            <person name="Inoue T."/>
            <person name="Honda A."/>
            <person name="Hattori M."/>
            <person name="Murai T."/>
            <person name="Xavier J.R."/>
            <person name="Hirose N."/>
            <person name="Honda K."/>
        </authorList>
    </citation>
    <scope>NUCLEOTIDE SEQUENCE</scope>
    <source>
        <strain evidence="7">CE91-St55</strain>
    </source>
</reference>
<name>A0A413X2D5_9FIRM</name>
<keyword evidence="6" id="KW-0472">Membrane</keyword>
<sequence>MGYLDQEALTELLDMEAVPVCNTLASLLGRNARAAVTELGETDRETLTEYLPHFNVVIEAERTAEGLRVPQLYVFDRADMLKISNFIMGLPVNTESPLDEIALSTLKEVASQCMGAAMENLGDFLGREMGEVLTRVTAFDSAERILDTISRWDKVPHLLLIRFHLEIEGVLSAEVLGIATEELQEIFGIPVMGQEPAAEEAVHTEELPFRKKEKTVAFREVSFPEFKYVPLDNQVDHIGEERKKLRDITLDVSVRIGGTVCSVKDILALQKGQILTLDKQAGSPADVVVNGKLIGKSDVLVTDDKFAARIIEIIGKRD</sequence>
<comment type="similarity">
    <text evidence="2">Belongs to the FliN/MopA/SpaO family.</text>
</comment>
<dbReference type="InterPro" id="IPR036429">
    <property type="entry name" value="SpoA-like_sf"/>
</dbReference>
<dbReference type="AlphaFoldDB" id="A0A413X2D5"/>
<dbReference type="InterPro" id="IPR001172">
    <property type="entry name" value="FliN_T3SS_HrcQb"/>
</dbReference>
<dbReference type="Gene3D" id="2.30.330.10">
    <property type="entry name" value="SpoA-like"/>
    <property type="match status" value="1"/>
</dbReference>
<dbReference type="SUPFAM" id="SSF101801">
    <property type="entry name" value="Surface presentation of antigens (SPOA)"/>
    <property type="match status" value="1"/>
</dbReference>
<keyword evidence="3" id="KW-1003">Cell membrane</keyword>
<dbReference type="GO" id="GO:0071973">
    <property type="term" value="P:bacterial-type flagellum-dependent cell motility"/>
    <property type="evidence" value="ECO:0007669"/>
    <property type="project" value="InterPro"/>
</dbReference>
<proteinExistence type="inferred from homology"/>
<dbReference type="PANTHER" id="PTHR43484">
    <property type="match status" value="1"/>
</dbReference>
<comment type="subcellular location">
    <subcellularLocation>
        <location evidence="1">Cell membrane</location>
        <topology evidence="1">Peripheral membrane protein</topology>
        <orientation evidence="1">Cytoplasmic side</orientation>
    </subcellularLocation>
</comment>
<dbReference type="EMBL" id="BQNJ01000001">
    <property type="protein sequence ID" value="GKH01730.1"/>
    <property type="molecule type" value="Genomic_DNA"/>
</dbReference>
<dbReference type="GO" id="GO:0003774">
    <property type="term" value="F:cytoskeletal motor activity"/>
    <property type="evidence" value="ECO:0007669"/>
    <property type="project" value="InterPro"/>
</dbReference>
<dbReference type="Proteomes" id="UP001055091">
    <property type="component" value="Unassembled WGS sequence"/>
</dbReference>
<evidence type="ECO:0000256" key="3">
    <source>
        <dbReference type="ARBA" id="ARBA00022475"/>
    </source>
</evidence>
<dbReference type="Pfam" id="PF01052">
    <property type="entry name" value="FliMN_C"/>
    <property type="match status" value="1"/>
</dbReference>
<dbReference type="GO" id="GO:0006935">
    <property type="term" value="P:chemotaxis"/>
    <property type="evidence" value="ECO:0007669"/>
    <property type="project" value="UniProtKB-KW"/>
</dbReference>
<evidence type="ECO:0000256" key="6">
    <source>
        <dbReference type="ARBA" id="ARBA00023136"/>
    </source>
</evidence>
<evidence type="ECO:0000256" key="1">
    <source>
        <dbReference type="ARBA" id="ARBA00004413"/>
    </source>
</evidence>
<evidence type="ECO:0000256" key="2">
    <source>
        <dbReference type="ARBA" id="ARBA00009226"/>
    </source>
</evidence>
<dbReference type="PRINTS" id="PR00956">
    <property type="entry name" value="FLGMOTORFLIN"/>
</dbReference>
<dbReference type="SUPFAM" id="SSF103039">
    <property type="entry name" value="CheC-like"/>
    <property type="match status" value="1"/>
</dbReference>
<dbReference type="GO" id="GO:0005886">
    <property type="term" value="C:plasma membrane"/>
    <property type="evidence" value="ECO:0007669"/>
    <property type="project" value="UniProtKB-SubCell"/>
</dbReference>
<evidence type="ECO:0000313" key="7">
    <source>
        <dbReference type="EMBL" id="GKH01730.1"/>
    </source>
</evidence>
<accession>A0A413X2D5</accession>